<dbReference type="Gene3D" id="3.90.1200.10">
    <property type="match status" value="1"/>
</dbReference>
<dbReference type="AlphaFoldDB" id="D5P603"/>
<evidence type="ECO:0008006" key="3">
    <source>
        <dbReference type="Google" id="ProtNLM"/>
    </source>
</evidence>
<gene>
    <name evidence="1" type="ORF">HMPREF0591_1597</name>
</gene>
<dbReference type="EMBL" id="ADNV01000116">
    <property type="protein sequence ID" value="EFG78489.1"/>
    <property type="molecule type" value="Genomic_DNA"/>
</dbReference>
<accession>D5P603</accession>
<dbReference type="InterPro" id="IPR011009">
    <property type="entry name" value="Kinase-like_dom_sf"/>
</dbReference>
<comment type="caution">
    <text evidence="1">The sequence shown here is derived from an EMBL/GenBank/DDBJ whole genome shotgun (WGS) entry which is preliminary data.</text>
</comment>
<evidence type="ECO:0000313" key="2">
    <source>
        <dbReference type="Proteomes" id="UP000003653"/>
    </source>
</evidence>
<protein>
    <recommendedName>
        <fullName evidence="3">Aminoglycoside phosphotransferase domain-containing protein</fullName>
    </recommendedName>
</protein>
<sequence length="215" mass="24034">MRLGRPGDRGCDAAGLVNCRNTPDTSWIVKHDSRGTERLTHDRMHNLVGTLACMHGQLWEDPAIKVIRTLNQYLERTTAMVALRARAAVGMERAAEEIPSDLLGRADRIFDATVRSMNIGANEMAQTLLHGDGHVGQPFVTEGGRMDYAYWQRCLRGAWACDLAYAVISACEPEDRREWEPVGWRPTRLRWPNTAVRHLVSRGVGWLTGSRASGL</sequence>
<proteinExistence type="predicted"/>
<dbReference type="HOGENOM" id="CLU_1282051_0_0_11"/>
<name>D5P603_9MYCO</name>
<evidence type="ECO:0000313" key="1">
    <source>
        <dbReference type="EMBL" id="EFG78489.1"/>
    </source>
</evidence>
<reference evidence="1 2" key="1">
    <citation type="submission" date="2010-04" db="EMBL/GenBank/DDBJ databases">
        <authorList>
            <person name="Muzny D."/>
            <person name="Qin X."/>
            <person name="Deng J."/>
            <person name="Jiang H."/>
            <person name="Liu Y."/>
            <person name="Qu J."/>
            <person name="Song X.-Z."/>
            <person name="Zhang L."/>
            <person name="Thornton R."/>
            <person name="Coyle M."/>
            <person name="Francisco L."/>
            <person name="Jackson L."/>
            <person name="Javaid M."/>
            <person name="Korchina V."/>
            <person name="Kovar C."/>
            <person name="Mata R."/>
            <person name="Mathew T."/>
            <person name="Ngo R."/>
            <person name="Nguyen L."/>
            <person name="Nguyen N."/>
            <person name="Okwuonu G."/>
            <person name="Ongeri F."/>
            <person name="Pham C."/>
            <person name="Simmons D."/>
            <person name="Wilczek-Boney K."/>
            <person name="Hale W."/>
            <person name="Jakkamsetti A."/>
            <person name="Pham P."/>
            <person name="Ruth R."/>
            <person name="San Lucas F."/>
            <person name="Warren J."/>
            <person name="Zhang J."/>
            <person name="Zhao Z."/>
            <person name="Zhou C."/>
            <person name="Zhu D."/>
            <person name="Lee S."/>
            <person name="Bess C."/>
            <person name="Blankenburg K."/>
            <person name="Forbes L."/>
            <person name="Fu Q."/>
            <person name="Gubbala S."/>
            <person name="Hirani K."/>
            <person name="Jayaseelan J.C."/>
            <person name="Lara F."/>
            <person name="Munidasa M."/>
            <person name="Palculict T."/>
            <person name="Patil S."/>
            <person name="Pu L.-L."/>
            <person name="Saada N."/>
            <person name="Tang L."/>
            <person name="Weissenberger G."/>
            <person name="Zhu Y."/>
            <person name="Hemphill L."/>
            <person name="Shang Y."/>
            <person name="Youmans B."/>
            <person name="Ayvaz T."/>
            <person name="Ross M."/>
            <person name="Santibanez J."/>
            <person name="Aqrawi P."/>
            <person name="Gross S."/>
            <person name="Joshi V."/>
            <person name="Fowler G."/>
            <person name="Nazareth L."/>
            <person name="Reid J."/>
            <person name="Worley K."/>
            <person name="Petrosino J."/>
            <person name="Highlander S."/>
            <person name="Gibbs R."/>
        </authorList>
    </citation>
    <scope>NUCLEOTIDE SEQUENCE [LARGE SCALE GENOMIC DNA]</scope>
    <source>
        <strain evidence="1 2">ATCC BAA-614</strain>
    </source>
</reference>
<dbReference type="SUPFAM" id="SSF56112">
    <property type="entry name" value="Protein kinase-like (PK-like)"/>
    <property type="match status" value="1"/>
</dbReference>
<dbReference type="Proteomes" id="UP000003653">
    <property type="component" value="Unassembled WGS sequence"/>
</dbReference>
<dbReference type="eggNOG" id="COG2334">
    <property type="taxonomic scope" value="Bacteria"/>
</dbReference>
<organism evidence="1 2">
    <name type="scientific">Mycobacterium parascrofulaceum ATCC BAA-614</name>
    <dbReference type="NCBI Taxonomy" id="525368"/>
    <lineage>
        <taxon>Bacteria</taxon>
        <taxon>Bacillati</taxon>
        <taxon>Actinomycetota</taxon>
        <taxon>Actinomycetes</taxon>
        <taxon>Mycobacteriales</taxon>
        <taxon>Mycobacteriaceae</taxon>
        <taxon>Mycobacterium</taxon>
        <taxon>Mycobacterium simiae complex</taxon>
    </lineage>
</organism>
<keyword evidence="2" id="KW-1185">Reference proteome</keyword>